<proteinExistence type="predicted"/>
<feature type="non-terminal residue" evidence="1">
    <location>
        <position position="1"/>
    </location>
</feature>
<dbReference type="Proteomes" id="UP001286313">
    <property type="component" value="Unassembled WGS sequence"/>
</dbReference>
<protein>
    <submittedName>
        <fullName evidence="1">Uncharacterized protein</fullName>
    </submittedName>
</protein>
<comment type="caution">
    <text evidence="1">The sequence shown here is derived from an EMBL/GenBank/DDBJ whole genome shotgun (WGS) entry which is preliminary data.</text>
</comment>
<reference evidence="1" key="1">
    <citation type="submission" date="2023-10" db="EMBL/GenBank/DDBJ databases">
        <title>Genome assemblies of two species of porcelain crab, Petrolisthes cinctipes and Petrolisthes manimaculis (Anomura: Porcellanidae).</title>
        <authorList>
            <person name="Angst P."/>
        </authorList>
    </citation>
    <scope>NUCLEOTIDE SEQUENCE</scope>
    <source>
        <strain evidence="1">PB745_01</strain>
        <tissue evidence="1">Gill</tissue>
    </source>
</reference>
<sequence length="68" mass="7817">QLEELQQQQKLLVWSRIRKIAGKHTPPMAPILHTDVKTVGDTRQVAEILGRHSAKLARVLIFHLCFNH</sequence>
<evidence type="ECO:0000313" key="2">
    <source>
        <dbReference type="Proteomes" id="UP001286313"/>
    </source>
</evidence>
<name>A0AAE1K952_PETCI</name>
<dbReference type="EMBL" id="JAWQEG010003514">
    <property type="protein sequence ID" value="KAK3865855.1"/>
    <property type="molecule type" value="Genomic_DNA"/>
</dbReference>
<keyword evidence="2" id="KW-1185">Reference proteome</keyword>
<accession>A0AAE1K952</accession>
<organism evidence="1 2">
    <name type="scientific">Petrolisthes cinctipes</name>
    <name type="common">Flat porcelain crab</name>
    <dbReference type="NCBI Taxonomy" id="88211"/>
    <lineage>
        <taxon>Eukaryota</taxon>
        <taxon>Metazoa</taxon>
        <taxon>Ecdysozoa</taxon>
        <taxon>Arthropoda</taxon>
        <taxon>Crustacea</taxon>
        <taxon>Multicrustacea</taxon>
        <taxon>Malacostraca</taxon>
        <taxon>Eumalacostraca</taxon>
        <taxon>Eucarida</taxon>
        <taxon>Decapoda</taxon>
        <taxon>Pleocyemata</taxon>
        <taxon>Anomura</taxon>
        <taxon>Galatheoidea</taxon>
        <taxon>Porcellanidae</taxon>
        <taxon>Petrolisthes</taxon>
    </lineage>
</organism>
<dbReference type="AlphaFoldDB" id="A0AAE1K952"/>
<evidence type="ECO:0000313" key="1">
    <source>
        <dbReference type="EMBL" id="KAK3865855.1"/>
    </source>
</evidence>
<gene>
    <name evidence="1" type="ORF">Pcinc_028559</name>
</gene>